<dbReference type="AlphaFoldDB" id="A0A158KFV3"/>
<keyword evidence="2" id="KW-1185">Reference proteome</keyword>
<comment type="caution">
    <text evidence="1">The sequence shown here is derived from an EMBL/GenBank/DDBJ whole genome shotgun (WGS) entry which is preliminary data.</text>
</comment>
<dbReference type="CDD" id="cd14744">
    <property type="entry name" value="PAAR_CT_2"/>
    <property type="match status" value="1"/>
</dbReference>
<reference evidence="1" key="1">
    <citation type="submission" date="2016-01" db="EMBL/GenBank/DDBJ databases">
        <authorList>
            <person name="Peeters C."/>
        </authorList>
    </citation>
    <scope>NUCLEOTIDE SEQUENCE [LARGE SCALE GENOMIC DNA]</scope>
    <source>
        <strain evidence="1">LMG 22940</strain>
    </source>
</reference>
<gene>
    <name evidence="1" type="ORF">AWB68_05761</name>
</gene>
<evidence type="ECO:0000313" key="1">
    <source>
        <dbReference type="EMBL" id="SAL80002.1"/>
    </source>
</evidence>
<dbReference type="RefSeq" id="WP_200828823.1">
    <property type="nucleotide sequence ID" value="NZ_FCON02000088.1"/>
</dbReference>
<proteinExistence type="predicted"/>
<organism evidence="1 2">
    <name type="scientific">Caballeronia choica</name>
    <dbReference type="NCBI Taxonomy" id="326476"/>
    <lineage>
        <taxon>Bacteria</taxon>
        <taxon>Pseudomonadati</taxon>
        <taxon>Pseudomonadota</taxon>
        <taxon>Betaproteobacteria</taxon>
        <taxon>Burkholderiales</taxon>
        <taxon>Burkholderiaceae</taxon>
        <taxon>Caballeronia</taxon>
    </lineage>
</organism>
<dbReference type="Proteomes" id="UP000054770">
    <property type="component" value="Unassembled WGS sequence"/>
</dbReference>
<sequence length="289" mass="30517">MRKAAVRDGDPTTTSGFVIVCLSTITDDGKKIALSGEEATCGNCKGTYKIFGTGQGVSDKGRLIVVDGDSVLCPCGKNKVIVGSNSRIFLHTSRGSAAAISATESLGIASPAPDRLAEDDDVEDTYPVPVSDATVNPDCSYLDGSNARIDAPASLYKRTNNISVGPGKQTTFEFPGGGTATATRFDATINGHPVNIYVPTQNPAQGYGIPGEKEIAKALETVPPQQYKDLQRISINPAANSQDATWQKIYNDPTFSSAATASIDQGVAFYPWKGWSTFPQEYVDSTMSA</sequence>
<protein>
    <submittedName>
        <fullName evidence="1">Bacteriophage GP29 protein</fullName>
    </submittedName>
</protein>
<dbReference type="EMBL" id="FCON02000088">
    <property type="protein sequence ID" value="SAL80002.1"/>
    <property type="molecule type" value="Genomic_DNA"/>
</dbReference>
<evidence type="ECO:0000313" key="2">
    <source>
        <dbReference type="Proteomes" id="UP000054770"/>
    </source>
</evidence>
<name>A0A158KFV3_9BURK</name>
<accession>A0A158KFV3</accession>